<evidence type="ECO:0000313" key="4">
    <source>
        <dbReference type="EMBL" id="MPW26602.1"/>
    </source>
</evidence>
<dbReference type="EMBL" id="WHNX01000021">
    <property type="protein sequence ID" value="MPW26602.1"/>
    <property type="molecule type" value="Genomic_DNA"/>
</dbReference>
<comment type="caution">
    <text evidence="4">The sequence shown here is derived from an EMBL/GenBank/DDBJ whole genome shotgun (WGS) entry which is preliminary data.</text>
</comment>
<keyword evidence="2" id="KW-0456">Lyase</keyword>
<dbReference type="Pfam" id="PF00596">
    <property type="entry name" value="Aldolase_II"/>
    <property type="match status" value="1"/>
</dbReference>
<dbReference type="InterPro" id="IPR001303">
    <property type="entry name" value="Aldolase_II/adducin_N"/>
</dbReference>
<evidence type="ECO:0000256" key="1">
    <source>
        <dbReference type="ARBA" id="ARBA00022723"/>
    </source>
</evidence>
<evidence type="ECO:0000259" key="3">
    <source>
        <dbReference type="SMART" id="SM01007"/>
    </source>
</evidence>
<dbReference type="Gene3D" id="3.40.225.10">
    <property type="entry name" value="Class II aldolase/adducin N-terminal domain"/>
    <property type="match status" value="1"/>
</dbReference>
<keyword evidence="1" id="KW-0479">Metal-binding</keyword>
<dbReference type="Proteomes" id="UP000440004">
    <property type="component" value="Unassembled WGS sequence"/>
</dbReference>
<dbReference type="GO" id="GO:0019323">
    <property type="term" value="P:pentose catabolic process"/>
    <property type="evidence" value="ECO:0007669"/>
    <property type="project" value="TreeGrafter"/>
</dbReference>
<reference evidence="4 5" key="1">
    <citation type="submission" date="2019-10" db="EMBL/GenBank/DDBJ databases">
        <title>Alkalibaculum tamaniensis sp.nov., a new alkaliphilic acetogen, isolated on methoxylated aromatics from a mud volcano.</title>
        <authorList>
            <person name="Khomyakova M.A."/>
            <person name="Merkel A.Y."/>
            <person name="Bonch-Osmolovskaya E.A."/>
            <person name="Slobodkin A.I."/>
        </authorList>
    </citation>
    <scope>NUCLEOTIDE SEQUENCE [LARGE SCALE GENOMIC DNA]</scope>
    <source>
        <strain evidence="4 5">M08DMB</strain>
    </source>
</reference>
<organism evidence="4 5">
    <name type="scientific">Alkalibaculum sporogenes</name>
    <dbReference type="NCBI Taxonomy" id="2655001"/>
    <lineage>
        <taxon>Bacteria</taxon>
        <taxon>Bacillati</taxon>
        <taxon>Bacillota</taxon>
        <taxon>Clostridia</taxon>
        <taxon>Eubacteriales</taxon>
        <taxon>Eubacteriaceae</taxon>
        <taxon>Alkalibaculum</taxon>
    </lineage>
</organism>
<dbReference type="AlphaFoldDB" id="A0A6A7KB51"/>
<dbReference type="InterPro" id="IPR036409">
    <property type="entry name" value="Aldolase_II/adducin_N_sf"/>
</dbReference>
<dbReference type="RefSeq" id="WP_152805270.1">
    <property type="nucleotide sequence ID" value="NZ_WHNX01000021.1"/>
</dbReference>
<protein>
    <submittedName>
        <fullName evidence="4">Class II aldolase/adducin family protein</fullName>
    </submittedName>
</protein>
<dbReference type="PANTHER" id="PTHR22789">
    <property type="entry name" value="FUCULOSE PHOSPHATE ALDOLASE"/>
    <property type="match status" value="1"/>
</dbReference>
<sequence length="210" mass="22535">MLEEKKELLVQIAKEAESTGLCQPGSGNFSIRDVESGYIVVTPSGVGRKFLTPKHILVIDIDGNIIEKNADVKPTSETPMHLTVYKERPDLNGVVHTHSKYATAFAVQNKPIESIVFEAVAYGGRVPVAPYATPCGDLLAQSIIPYIKEHTAILLEKHGVICGGADIQAAFLSANYLEDVAEITFIATVIGGGKLPEPIPQSELDKVGKA</sequence>
<dbReference type="InterPro" id="IPR050197">
    <property type="entry name" value="Aldolase_class_II_sugar_metab"/>
</dbReference>
<dbReference type="SMART" id="SM01007">
    <property type="entry name" value="Aldolase_II"/>
    <property type="match status" value="1"/>
</dbReference>
<dbReference type="SUPFAM" id="SSF53639">
    <property type="entry name" value="AraD/HMP-PK domain-like"/>
    <property type="match status" value="1"/>
</dbReference>
<proteinExistence type="predicted"/>
<evidence type="ECO:0000256" key="2">
    <source>
        <dbReference type="ARBA" id="ARBA00023239"/>
    </source>
</evidence>
<dbReference type="GO" id="GO:0016832">
    <property type="term" value="F:aldehyde-lyase activity"/>
    <property type="evidence" value="ECO:0007669"/>
    <property type="project" value="TreeGrafter"/>
</dbReference>
<name>A0A6A7KB51_9FIRM</name>
<feature type="domain" description="Class II aldolase/adducin N-terminal" evidence="3">
    <location>
        <begin position="7"/>
        <end position="185"/>
    </location>
</feature>
<accession>A0A6A7KB51</accession>
<gene>
    <name evidence="4" type="ORF">GC105_12465</name>
</gene>
<keyword evidence="5" id="KW-1185">Reference proteome</keyword>
<dbReference type="GO" id="GO:0005829">
    <property type="term" value="C:cytosol"/>
    <property type="evidence" value="ECO:0007669"/>
    <property type="project" value="TreeGrafter"/>
</dbReference>
<dbReference type="PANTHER" id="PTHR22789:SF0">
    <property type="entry name" value="3-OXO-TETRONATE 4-PHOSPHATE DECARBOXYLASE-RELATED"/>
    <property type="match status" value="1"/>
</dbReference>
<dbReference type="GO" id="GO:0046872">
    <property type="term" value="F:metal ion binding"/>
    <property type="evidence" value="ECO:0007669"/>
    <property type="project" value="UniProtKB-KW"/>
</dbReference>
<evidence type="ECO:0000313" key="5">
    <source>
        <dbReference type="Proteomes" id="UP000440004"/>
    </source>
</evidence>